<reference evidence="1 2" key="1">
    <citation type="submission" date="2018-01" db="EMBL/GenBank/DDBJ databases">
        <authorList>
            <person name="Gaut B.S."/>
            <person name="Morton B.R."/>
            <person name="Clegg M.T."/>
            <person name="Duvall M.R."/>
        </authorList>
    </citation>
    <scope>NUCLEOTIDE SEQUENCE [LARGE SCALE GENOMIC DNA]</scope>
    <source>
        <strain evidence="1">Cupriavidus taiwanensis LMG 19425</strain>
    </source>
</reference>
<accession>A0A375IHZ4</accession>
<proteinExistence type="predicted"/>
<name>A0A375IHZ4_9BURK</name>
<dbReference type="EMBL" id="LT991976">
    <property type="protein sequence ID" value="SPK73700.1"/>
    <property type="molecule type" value="Genomic_DNA"/>
</dbReference>
<dbReference type="RefSeq" id="WP_115663183.1">
    <property type="nucleotide sequence ID" value="NZ_LT991976.1"/>
</dbReference>
<protein>
    <submittedName>
        <fullName evidence="1">GP66</fullName>
    </submittedName>
</protein>
<evidence type="ECO:0000313" key="2">
    <source>
        <dbReference type="Proteomes" id="UP000255505"/>
    </source>
</evidence>
<organism evidence="1 2">
    <name type="scientific">Cupriavidus taiwanensis</name>
    <dbReference type="NCBI Taxonomy" id="164546"/>
    <lineage>
        <taxon>Bacteria</taxon>
        <taxon>Pseudomonadati</taxon>
        <taxon>Pseudomonadota</taxon>
        <taxon>Betaproteobacteria</taxon>
        <taxon>Burkholderiales</taxon>
        <taxon>Burkholderiaceae</taxon>
        <taxon>Cupriavidus</taxon>
    </lineage>
</organism>
<evidence type="ECO:0000313" key="1">
    <source>
        <dbReference type="EMBL" id="SPK73700.1"/>
    </source>
</evidence>
<dbReference type="AlphaFoldDB" id="A0A375IHZ4"/>
<sequence>MTAIFMSVPQAVHFAYLMRAYPPCPESIMAKIMRQNVKESEVWHGNRPKTVSFDGLHALEVHQQCTNIRDMVCRLLPMAESACLRARHGLTEYHDHATGERRYYFDRDRTEAIKALSDWLSPGHDDIPQPMMDLLVARHFCDKHQTPITIRDVAEMFGKSRSTTHRRADEIADRLNKLEMRALDLLTPAFTAICEHGHAIASH</sequence>
<gene>
    <name evidence="1" type="ORF">CT19425_110237</name>
</gene>
<dbReference type="Proteomes" id="UP000255505">
    <property type="component" value="Chromosome I"/>
</dbReference>